<keyword evidence="2" id="KW-1003">Cell membrane</keyword>
<comment type="subcellular location">
    <subcellularLocation>
        <location evidence="1">Cell membrane</location>
        <topology evidence="1">Multi-pass membrane protein</topology>
    </subcellularLocation>
</comment>
<sequence length="371" mass="39218">MMPRRPGPQAPAGPGQARTALLGATLVAMLLALGLRRREAGAGVAVTPAGARDAGEAGRGREAEGPLQVPAAGWRDVFWRVVHAFSADRVLTEAAAVAFFALLAIFPAIAALVSLYGLFADPQAVERQVEALAGILPGGALEVLRGQMQRVAAGGRTELGLGFAMSLAVSLWSANQGTKALFTALNVVYGEEEKRGFIRFTLVTLAVTLGGLVFVLLALGAVVVLPVVLGFLGVPSWVERVLHLARWPILLIAVSLMLAVLYRFGPSRESARWQWLSWGGTLAATLWLVGSAAFSWYVENFGSYNETYGSLGAVVGFLVWIWLSAAVVLLGGEVNAELEHQTARDTTTGPAQPLGVRGARMADRVAARDRA</sequence>
<feature type="transmembrane region" description="Helical" evidence="7">
    <location>
        <begin position="310"/>
        <end position="331"/>
    </location>
</feature>
<reference evidence="8 9" key="1">
    <citation type="journal article" date="2014" name="Int. J. Syst. Evol. Microbiol.">
        <title>Complete genome sequence of Corynebacterium casei LMG S-19264T (=DSM 44701T), isolated from a smear-ripened cheese.</title>
        <authorList>
            <consortium name="US DOE Joint Genome Institute (JGI-PGF)"/>
            <person name="Walter F."/>
            <person name="Albersmeier A."/>
            <person name="Kalinowski J."/>
            <person name="Ruckert C."/>
        </authorList>
    </citation>
    <scope>NUCLEOTIDE SEQUENCE [LARGE SCALE GENOMIC DNA]</scope>
    <source>
        <strain evidence="8 9">CGMCC 1.16330</strain>
    </source>
</reference>
<dbReference type="Pfam" id="PF03631">
    <property type="entry name" value="Virul_fac_BrkB"/>
    <property type="match status" value="1"/>
</dbReference>
<evidence type="ECO:0000256" key="4">
    <source>
        <dbReference type="ARBA" id="ARBA00022989"/>
    </source>
</evidence>
<accession>A0A8J2ZDS4</accession>
<keyword evidence="4 7" id="KW-1133">Transmembrane helix</keyword>
<dbReference type="Proteomes" id="UP000597507">
    <property type="component" value="Unassembled WGS sequence"/>
</dbReference>
<evidence type="ECO:0000313" key="8">
    <source>
        <dbReference type="EMBL" id="GGG44003.1"/>
    </source>
</evidence>
<dbReference type="GO" id="GO:0005886">
    <property type="term" value="C:plasma membrane"/>
    <property type="evidence" value="ECO:0007669"/>
    <property type="project" value="UniProtKB-SubCell"/>
</dbReference>
<dbReference type="PANTHER" id="PTHR30213">
    <property type="entry name" value="INNER MEMBRANE PROTEIN YHJD"/>
    <property type="match status" value="1"/>
</dbReference>
<feature type="transmembrane region" description="Helical" evidence="7">
    <location>
        <begin position="244"/>
        <end position="264"/>
    </location>
</feature>
<dbReference type="EMBL" id="BMKS01000012">
    <property type="protein sequence ID" value="GGG44003.1"/>
    <property type="molecule type" value="Genomic_DNA"/>
</dbReference>
<evidence type="ECO:0008006" key="10">
    <source>
        <dbReference type="Google" id="ProtNLM"/>
    </source>
</evidence>
<keyword evidence="3 7" id="KW-0812">Transmembrane</keyword>
<protein>
    <recommendedName>
        <fullName evidence="10">YihY/virulence factor BrkB family protein</fullName>
    </recommendedName>
</protein>
<gene>
    <name evidence="8" type="ORF">GCM10010964_34210</name>
</gene>
<comment type="caution">
    <text evidence="8">The sequence shown here is derived from an EMBL/GenBank/DDBJ whole genome shotgun (WGS) entry which is preliminary data.</text>
</comment>
<feature type="region of interest" description="Disordered" evidence="6">
    <location>
        <begin position="341"/>
        <end position="371"/>
    </location>
</feature>
<organism evidence="8 9">
    <name type="scientific">Caldovatus sediminis</name>
    <dbReference type="NCBI Taxonomy" id="2041189"/>
    <lineage>
        <taxon>Bacteria</taxon>
        <taxon>Pseudomonadati</taxon>
        <taxon>Pseudomonadota</taxon>
        <taxon>Alphaproteobacteria</taxon>
        <taxon>Acetobacterales</taxon>
        <taxon>Roseomonadaceae</taxon>
        <taxon>Caldovatus</taxon>
    </lineage>
</organism>
<evidence type="ECO:0000256" key="1">
    <source>
        <dbReference type="ARBA" id="ARBA00004651"/>
    </source>
</evidence>
<evidence type="ECO:0000256" key="3">
    <source>
        <dbReference type="ARBA" id="ARBA00022692"/>
    </source>
</evidence>
<feature type="transmembrane region" description="Helical" evidence="7">
    <location>
        <begin position="94"/>
        <end position="119"/>
    </location>
</feature>
<feature type="transmembrane region" description="Helical" evidence="7">
    <location>
        <begin position="202"/>
        <end position="232"/>
    </location>
</feature>
<feature type="transmembrane region" description="Helical" evidence="7">
    <location>
        <begin position="276"/>
        <end position="298"/>
    </location>
</feature>
<keyword evidence="9" id="KW-1185">Reference proteome</keyword>
<dbReference type="NCBIfam" id="TIGR00765">
    <property type="entry name" value="yihY_not_rbn"/>
    <property type="match status" value="1"/>
</dbReference>
<evidence type="ECO:0000313" key="9">
    <source>
        <dbReference type="Proteomes" id="UP000597507"/>
    </source>
</evidence>
<evidence type="ECO:0000256" key="6">
    <source>
        <dbReference type="SAM" id="MobiDB-lite"/>
    </source>
</evidence>
<dbReference type="InterPro" id="IPR017039">
    <property type="entry name" value="Virul_fac_BrkB"/>
</dbReference>
<keyword evidence="5 7" id="KW-0472">Membrane</keyword>
<feature type="compositionally biased region" description="Basic and acidic residues" evidence="6">
    <location>
        <begin position="360"/>
        <end position="371"/>
    </location>
</feature>
<proteinExistence type="predicted"/>
<evidence type="ECO:0000256" key="2">
    <source>
        <dbReference type="ARBA" id="ARBA00022475"/>
    </source>
</evidence>
<evidence type="ECO:0000256" key="5">
    <source>
        <dbReference type="ARBA" id="ARBA00023136"/>
    </source>
</evidence>
<name>A0A8J2ZDS4_9PROT</name>
<evidence type="ECO:0000256" key="7">
    <source>
        <dbReference type="SAM" id="Phobius"/>
    </source>
</evidence>
<dbReference type="AlphaFoldDB" id="A0A8J2ZDS4"/>
<dbReference type="PANTHER" id="PTHR30213:SF0">
    <property type="entry name" value="UPF0761 MEMBRANE PROTEIN YIHY"/>
    <property type="match status" value="1"/>
</dbReference>